<reference evidence="4 5" key="1">
    <citation type="submission" date="2020-07" db="EMBL/GenBank/DDBJ databases">
        <title>Endozoicomonas sp. nov., isolated from sediment.</title>
        <authorList>
            <person name="Gu T."/>
        </authorList>
    </citation>
    <scope>NUCLEOTIDE SEQUENCE [LARGE SCALE GENOMIC DNA]</scope>
    <source>
        <strain evidence="4 5">SM1973</strain>
    </source>
</reference>
<keyword evidence="2" id="KW-1133">Transmembrane helix</keyword>
<evidence type="ECO:0000256" key="2">
    <source>
        <dbReference type="SAM" id="Phobius"/>
    </source>
</evidence>
<accession>A0A853HWN1</accession>
<sequence>MNEISFKQQGVGIMEILISILVLSIGLLGLAGMQAVGLKNNNQSFDRSYAVFLANNILDRIRANPNADYTTNLNTAPSVAANSCETGACNASQLRDYDLAQWKCLLGRFNSNGNCATLTIGGDGQEAQVEGLLSDGTGSIARTVAGGTVRYTITIEWADPTNVTDPNDPANTGVNNRSSYSMVTDI</sequence>
<comment type="caution">
    <text evidence="4">The sequence shown here is derived from an EMBL/GenBank/DDBJ whole genome shotgun (WGS) entry which is preliminary data.</text>
</comment>
<dbReference type="NCBIfam" id="TIGR02523">
    <property type="entry name" value="type_IV_pilV"/>
    <property type="match status" value="1"/>
</dbReference>
<feature type="domain" description="Type IV pilin Tt1218-like" evidence="3">
    <location>
        <begin position="33"/>
        <end position="99"/>
    </location>
</feature>
<feature type="region of interest" description="Disordered" evidence="1">
    <location>
        <begin position="164"/>
        <end position="186"/>
    </location>
</feature>
<organism evidence="4 5">
    <name type="scientific">Spartinivicinus marinus</name>
    <dbReference type="NCBI Taxonomy" id="2994442"/>
    <lineage>
        <taxon>Bacteria</taxon>
        <taxon>Pseudomonadati</taxon>
        <taxon>Pseudomonadota</taxon>
        <taxon>Gammaproteobacteria</taxon>
        <taxon>Oceanospirillales</taxon>
        <taxon>Zooshikellaceae</taxon>
        <taxon>Spartinivicinus</taxon>
    </lineage>
</organism>
<keyword evidence="2" id="KW-0812">Transmembrane</keyword>
<dbReference type="EMBL" id="JACCKB010000010">
    <property type="protein sequence ID" value="NYZ66150.1"/>
    <property type="molecule type" value="Genomic_DNA"/>
</dbReference>
<evidence type="ECO:0000313" key="5">
    <source>
        <dbReference type="Proteomes" id="UP000569732"/>
    </source>
</evidence>
<gene>
    <name evidence="4" type="primary">pilV</name>
    <name evidence="4" type="ORF">H0A36_09005</name>
</gene>
<keyword evidence="5" id="KW-1185">Reference proteome</keyword>
<keyword evidence="2" id="KW-0472">Membrane</keyword>
<dbReference type="InterPro" id="IPR054402">
    <property type="entry name" value="Tt1218-like_dom"/>
</dbReference>
<dbReference type="Pfam" id="PF22150">
    <property type="entry name" value="Tt1218-like"/>
    <property type="match status" value="1"/>
</dbReference>
<feature type="transmembrane region" description="Helical" evidence="2">
    <location>
        <begin position="12"/>
        <end position="33"/>
    </location>
</feature>
<evidence type="ECO:0000256" key="1">
    <source>
        <dbReference type="SAM" id="MobiDB-lite"/>
    </source>
</evidence>
<proteinExistence type="predicted"/>
<evidence type="ECO:0000313" key="4">
    <source>
        <dbReference type="EMBL" id="NYZ66150.1"/>
    </source>
</evidence>
<evidence type="ECO:0000259" key="3">
    <source>
        <dbReference type="Pfam" id="PF22150"/>
    </source>
</evidence>
<protein>
    <submittedName>
        <fullName evidence="4">Type IV pilus modification protein PilV</fullName>
    </submittedName>
</protein>
<dbReference type="AlphaFoldDB" id="A0A853HWN1"/>
<name>A0A853HWN1_9GAMM</name>
<dbReference type="Proteomes" id="UP000569732">
    <property type="component" value="Unassembled WGS sequence"/>
</dbReference>
<dbReference type="InterPro" id="IPR013362">
    <property type="entry name" value="Pilus_4_PilV"/>
</dbReference>